<keyword evidence="1" id="KW-1133">Transmembrane helix</keyword>
<sequence>MGDWSSRDCDATCASQVIQSTIEVSQSAQEAAVSAGEVAMALESVTAHVQDIQRLTENTEGQVIQIRNDMIHLSQSIDELRESVNQSMVPSVDNQVVKIIVATLSALTLCIVSCVAAISYSNYLESRRTVRVKPKQRIDVL</sequence>
<name>A0A6C0L035_9ZZZZ</name>
<reference evidence="2" key="1">
    <citation type="journal article" date="2020" name="Nature">
        <title>Giant virus diversity and host interactions through global metagenomics.</title>
        <authorList>
            <person name="Schulz F."/>
            <person name="Roux S."/>
            <person name="Paez-Espino D."/>
            <person name="Jungbluth S."/>
            <person name="Walsh D.A."/>
            <person name="Denef V.J."/>
            <person name="McMahon K.D."/>
            <person name="Konstantinidis K.T."/>
            <person name="Eloe-Fadrosh E.A."/>
            <person name="Kyrpides N.C."/>
            <person name="Woyke T."/>
        </authorList>
    </citation>
    <scope>NUCLEOTIDE SEQUENCE</scope>
    <source>
        <strain evidence="2">GVMAG-S-ERX555907-94</strain>
    </source>
</reference>
<keyword evidence="1" id="KW-0812">Transmembrane</keyword>
<accession>A0A6C0L035</accession>
<feature type="transmembrane region" description="Helical" evidence="1">
    <location>
        <begin position="99"/>
        <end position="123"/>
    </location>
</feature>
<evidence type="ECO:0000256" key="1">
    <source>
        <dbReference type="SAM" id="Phobius"/>
    </source>
</evidence>
<dbReference type="AlphaFoldDB" id="A0A6C0L035"/>
<protein>
    <submittedName>
        <fullName evidence="2">Uncharacterized protein</fullName>
    </submittedName>
</protein>
<evidence type="ECO:0000313" key="2">
    <source>
        <dbReference type="EMBL" id="QHU23605.1"/>
    </source>
</evidence>
<proteinExistence type="predicted"/>
<organism evidence="2">
    <name type="scientific">viral metagenome</name>
    <dbReference type="NCBI Taxonomy" id="1070528"/>
    <lineage>
        <taxon>unclassified sequences</taxon>
        <taxon>metagenomes</taxon>
        <taxon>organismal metagenomes</taxon>
    </lineage>
</organism>
<dbReference type="EMBL" id="MN741037">
    <property type="protein sequence ID" value="QHU23605.1"/>
    <property type="molecule type" value="Genomic_DNA"/>
</dbReference>
<keyword evidence="1" id="KW-0472">Membrane</keyword>